<feature type="domain" description="C2H2-type" evidence="13">
    <location>
        <begin position="1436"/>
        <end position="1463"/>
    </location>
</feature>
<feature type="domain" description="C2H2-type" evidence="13">
    <location>
        <begin position="631"/>
        <end position="658"/>
    </location>
</feature>
<proteinExistence type="inferred from homology"/>
<feature type="domain" description="C2H2-type" evidence="13">
    <location>
        <begin position="2180"/>
        <end position="2207"/>
    </location>
</feature>
<evidence type="ECO:0000256" key="6">
    <source>
        <dbReference type="ARBA" id="ARBA00022833"/>
    </source>
</evidence>
<keyword evidence="6" id="KW-0862">Zinc</keyword>
<dbReference type="PROSITE" id="PS00028">
    <property type="entry name" value="ZINC_FINGER_C2H2_1"/>
    <property type="match status" value="24"/>
</dbReference>
<feature type="compositionally biased region" description="Polar residues" evidence="12">
    <location>
        <begin position="1996"/>
        <end position="2005"/>
    </location>
</feature>
<dbReference type="PANTHER" id="PTHR24376:SF245">
    <property type="entry name" value="ZINC FINGER PROTEIN 11"/>
    <property type="match status" value="1"/>
</dbReference>
<feature type="compositionally biased region" description="Low complexity" evidence="12">
    <location>
        <begin position="1587"/>
        <end position="1598"/>
    </location>
</feature>
<evidence type="ECO:0000256" key="1">
    <source>
        <dbReference type="ARBA" id="ARBA00004123"/>
    </source>
</evidence>
<name>Q4SH16_TETNG</name>
<accession>Q4SH16</accession>
<feature type="domain" description="C2H2-type" evidence="13">
    <location>
        <begin position="898"/>
        <end position="925"/>
    </location>
</feature>
<feature type="compositionally biased region" description="Polar residues" evidence="12">
    <location>
        <begin position="611"/>
        <end position="623"/>
    </location>
</feature>
<evidence type="ECO:0000256" key="4">
    <source>
        <dbReference type="ARBA" id="ARBA00022737"/>
    </source>
</evidence>
<dbReference type="OrthoDB" id="6077919at2759"/>
<feature type="compositionally biased region" description="Low complexity" evidence="12">
    <location>
        <begin position="1568"/>
        <end position="1579"/>
    </location>
</feature>
<keyword evidence="3" id="KW-0479">Metal-binding</keyword>
<feature type="domain" description="C2H2-type" evidence="13">
    <location>
        <begin position="740"/>
        <end position="767"/>
    </location>
</feature>
<evidence type="ECO:0000256" key="5">
    <source>
        <dbReference type="ARBA" id="ARBA00022771"/>
    </source>
</evidence>
<feature type="domain" description="C2H2-type" evidence="13">
    <location>
        <begin position="129"/>
        <end position="157"/>
    </location>
</feature>
<gene>
    <name evidence="14" type="ORF">GSTENG00018369001</name>
</gene>
<organism evidence="14">
    <name type="scientific">Tetraodon nigroviridis</name>
    <name type="common">Spotted green pufferfish</name>
    <name type="synonym">Chelonodon nigroviridis</name>
    <dbReference type="NCBI Taxonomy" id="99883"/>
    <lineage>
        <taxon>Eukaryota</taxon>
        <taxon>Metazoa</taxon>
        <taxon>Chordata</taxon>
        <taxon>Craniata</taxon>
        <taxon>Vertebrata</taxon>
        <taxon>Euteleostomi</taxon>
        <taxon>Actinopterygii</taxon>
        <taxon>Neopterygii</taxon>
        <taxon>Teleostei</taxon>
        <taxon>Neoteleostei</taxon>
        <taxon>Acanthomorphata</taxon>
        <taxon>Eupercaria</taxon>
        <taxon>Tetraodontiformes</taxon>
        <taxon>Tetradontoidea</taxon>
        <taxon>Tetraodontidae</taxon>
        <taxon>Tetraodon</taxon>
    </lineage>
</organism>
<feature type="domain" description="C2H2-type" evidence="13">
    <location>
        <begin position="1464"/>
        <end position="1491"/>
    </location>
</feature>
<feature type="domain" description="C2H2-type" evidence="13">
    <location>
        <begin position="2131"/>
        <end position="2152"/>
    </location>
</feature>
<evidence type="ECO:0000256" key="8">
    <source>
        <dbReference type="ARBA" id="ARBA00023125"/>
    </source>
</evidence>
<dbReference type="KEGG" id="tng:GSTEN00018369G001"/>
<feature type="domain" description="C2H2-type" evidence="13">
    <location>
        <begin position="34"/>
        <end position="61"/>
    </location>
</feature>
<evidence type="ECO:0000313" key="14">
    <source>
        <dbReference type="EMBL" id="CAG00066.1"/>
    </source>
</evidence>
<feature type="domain" description="C2H2-type" evidence="13">
    <location>
        <begin position="1226"/>
        <end position="1253"/>
    </location>
</feature>
<dbReference type="EMBL" id="CAAE01014587">
    <property type="protein sequence ID" value="CAG00066.1"/>
    <property type="molecule type" value="Genomic_DNA"/>
</dbReference>
<feature type="region of interest" description="Disordered" evidence="12">
    <location>
        <begin position="591"/>
        <end position="623"/>
    </location>
</feature>
<feature type="compositionally biased region" description="Acidic residues" evidence="12">
    <location>
        <begin position="1360"/>
        <end position="1378"/>
    </location>
</feature>
<dbReference type="SMART" id="SM00355">
    <property type="entry name" value="ZnF_C2H2"/>
    <property type="match status" value="39"/>
</dbReference>
<feature type="compositionally biased region" description="Basic and acidic residues" evidence="12">
    <location>
        <begin position="254"/>
        <end position="265"/>
    </location>
</feature>
<dbReference type="SUPFAM" id="SSF57667">
    <property type="entry name" value="beta-beta-alpha zinc fingers"/>
    <property type="match status" value="15"/>
</dbReference>
<feature type="region of interest" description="Disordered" evidence="12">
    <location>
        <begin position="1976"/>
        <end position="2054"/>
    </location>
</feature>
<feature type="region of interest" description="Disordered" evidence="12">
    <location>
        <begin position="1661"/>
        <end position="1739"/>
    </location>
</feature>
<feature type="domain" description="C2H2-type" evidence="13">
    <location>
        <begin position="828"/>
        <end position="856"/>
    </location>
</feature>
<dbReference type="Pfam" id="PF00096">
    <property type="entry name" value="zf-C2H2"/>
    <property type="match status" value="8"/>
</dbReference>
<feature type="region of interest" description="Disordered" evidence="12">
    <location>
        <begin position="1759"/>
        <end position="1794"/>
    </location>
</feature>
<dbReference type="PANTHER" id="PTHR24376">
    <property type="entry name" value="ZINC FINGER PROTEIN"/>
    <property type="match status" value="1"/>
</dbReference>
<feature type="domain" description="C2H2-type" evidence="13">
    <location>
        <begin position="1491"/>
        <end position="1518"/>
    </location>
</feature>
<feature type="region of interest" description="Disordered" evidence="12">
    <location>
        <begin position="1350"/>
        <end position="1378"/>
    </location>
</feature>
<feature type="region of interest" description="Disordered" evidence="12">
    <location>
        <begin position="1566"/>
        <end position="1604"/>
    </location>
</feature>
<feature type="domain" description="C2H2-type" evidence="13">
    <location>
        <begin position="541"/>
        <end position="568"/>
    </location>
</feature>
<keyword evidence="4" id="KW-0677">Repeat</keyword>
<keyword evidence="5 11" id="KW-0863">Zinc-finger</keyword>
<feature type="compositionally biased region" description="Basic and acidic residues" evidence="12">
    <location>
        <begin position="1771"/>
        <end position="1786"/>
    </location>
</feature>
<feature type="domain" description="C2H2-type" evidence="13">
    <location>
        <begin position="1410"/>
        <end position="1437"/>
    </location>
</feature>
<evidence type="ECO:0000256" key="2">
    <source>
        <dbReference type="ARBA" id="ARBA00006991"/>
    </source>
</evidence>
<sequence>KKPSSRTCNKCGVKFALFYQYVSHMRIHTGVTPYKCNGCGVYFSQTGSLARHKTVPGRCKQIFFESGIEPGLLQRECCGPPVQNKSQEVKEDVVIAQDKPPVQKDLIPAKLPEKLPECYVQLTDISNTHCCKFCGESFLTAKKARKHICHLHKSESTPALHEDQNGSQSQMVPKGKFKCPICPRHFKYSYNRARHLRICVRQCIEGQKDRDDGKYQCPLCSSLFSFASNRHRHINTVCIKDYVARASKGLTTLRTEEVDAKHKEPSQSQDNEQPTQSRERHRRKRVRKVPPGIVKCHLCPAVFRYCSGLYRHLKKHELFKLTGKLFRYRNSASSVTSEQSALPSAETDHNKDPKVIHQRKLQCTVCKMALSSVKELIQHRKTHSKKGKLQCPDCNQEFPYPVYLRRHLESHRKKENKLSQIQAPTKMKPQHLPDKSPPEQEKQDEEQLQCSLCKEVYVDLAEIRKHFLTHVSGLSCPFCQQNFTDRRYLVRHMVRHTGYTPYSCAHCGKHFYREIYYRLHSVRCVSAPIITKVKSQKRTTYPCSYCPRVFTKKDHQKNHHRGHEANTLHLCTKCDQFFGNNKYKSHMKKCMNIKPNPESSPSQSDLDKGSPESSQQPLNKPVPNSATKVILQCEHCDQTFRFKSLLMRHLVSHTGLQPYVCVRCGERFKSQSICAQHESSCQHVSKVEESKTEPESEKQSVNVPKAEGDKKYNCRFCTRTFMKARNLRRHILTHNEVNPYRCKACNSCFSRYDHLKVHQTHCKRDRTRLEVCIPKISLDDVGKGWQTKYSFETSKKQDMFDCQFCSKSFSTQSVLARHNSVFHLAGSFKCAGCGSSFMHQSSLRKHIKKKRTCAKLLKTEPMPNTDSELTNTVKKPLSVVKNRILHRIQPQFVKKSKYFCSFCPRVFTNNDQLCSHTYLHTGERPYSCDFCGDKFIRRDILQRHFLKCTKKKQQNKVPCDTCDGFFPSNKLETHKVGCISKATPSPRVSPQPSPGSPLKGFSCANCSSRFLLFSQLQEHYLTAHKGETAHPVVAAPLQHHLSMMKIKEEPLEDSYNLPPIDAPGVGAKLDKEKDLDPLACPECNMTFINKAGLSGHLRVHKDVPFHCSTCNRGFWNKHLLSLHQKKCRSEDNSEDDTAWQMEGPLKAHIDFALNDPTPHFNEDSESSGSWQNCLGSEEKKPESSTGSEKKAVQYQCSECEKTFTDGLMLISHLEEHGREEQEKKRKTCSKCRRVFASLNDLEKHMKIHGEKEISCPKCPYRFGTLSELEEHRVFHDQNRSFSCKVCHLRFRTKISLCEHFAKDHPEDAFHCRYCDKAYSQKKSLYRHYSQYHQSERMALKATVLEKRSADKAPSSQASAADDESGNCGSDTEDSDSDSADYFPCHVCGKTFLTSESLEDHQLCHLGKKPHECAECGKCFYQASQLQQHQRMHKSEFQCRLCGRGFVSLFALRKHKHNHGKKRPHRCSKCHLSFKGPLHLAEHMATHREESFPCDICNCVFTSKSSRAEHRKSHSKSVPGPPCTCACHDAGFSGNVFTLQDILLPGMFRHLHWTGLLAGASGVSRQRGAKTAAPAKPGAGLQEPSLTSAGPPSQQPPAATHLPDSPSSSLFICDCGEEFHDFNLMLEHKRSHVSGGELTQRVCENTPAFGTHSEISPAACQAPESLPRLPSGPSAVELPAGAGDEPEDGIAMETTAQEQPQEPTENQLENTAAASEEPPESAADEDRSGPSGGKRRSLPSKNYVMKLVASAYMKRFASTPYDVPNDDDDDGVEKSLAPDEVSPETKPEAAPPVNDLSIAQLRRLLSKPGIKTKSPSISKVLESSRKKVVSLTKILSPVVVLETRQKLKDPSGNCTYGSYQCGRCRRVFENLDRLTEHHFLHKKERIKCCRRCKQLIIGRMPLPDKHICPQLGRRPFQLSSSFRNKMQCSQKLVPLHSLSNTRKVFFCPVCKHSYARRWNLKNHKCQGVGASVTHHLSSSVQNMPGGKPLSSEKNEADGTTNSQMSKSVGVGPELTSGVKLETAPHADQSSPPLSLSHRFSPFHSKSHPIEKQEDVPLDDVLALTGEESSSWDASLVDDEDGKEGRWTMPLDDETEMHSALARKANGIDPRQGGDDAASPRLSYFIKEGVKRYPCNGCQKTYSRASTLNRHLRLCGFWPRGVAAASGAQAAPLSNSKPKPLFPCYVCGRSFNRKDNMMTHRARCQLKHSVANVDAAAAQPRTSGQSCGRAGPGKRWQQLGHHVTALRASTEGHVRVRSGVHLPEAPPGAPAEARAGVVHVPHCGETVGSWADYEVHLHIHMHPHHQLLKAYSRRDPTPC</sequence>
<comment type="similarity">
    <text evidence="2">Belongs to the krueppel C2H2-type zinc-finger protein family.</text>
</comment>
<dbReference type="GO" id="GO:0003677">
    <property type="term" value="F:DNA binding"/>
    <property type="evidence" value="ECO:0007669"/>
    <property type="project" value="UniProtKB-KW"/>
</dbReference>
<keyword evidence="7" id="KW-0805">Transcription regulation</keyword>
<feature type="domain" description="C2H2-type" evidence="13">
    <location>
        <begin position="1194"/>
        <end position="1221"/>
    </location>
</feature>
<evidence type="ECO:0000256" key="12">
    <source>
        <dbReference type="SAM" id="MobiDB-lite"/>
    </source>
</evidence>
<dbReference type="GO" id="GO:0008270">
    <property type="term" value="F:zinc ion binding"/>
    <property type="evidence" value="ECO:0007669"/>
    <property type="project" value="UniProtKB-KW"/>
</dbReference>
<dbReference type="GO" id="GO:0005634">
    <property type="term" value="C:nucleus"/>
    <property type="evidence" value="ECO:0007669"/>
    <property type="project" value="UniProtKB-SubCell"/>
</dbReference>
<feature type="domain" description="C2H2-type" evidence="13">
    <location>
        <begin position="6"/>
        <end position="33"/>
    </location>
</feature>
<keyword evidence="9" id="KW-0804">Transcription</keyword>
<protein>
    <submittedName>
        <fullName evidence="14">(spotted green pufferfish) hypothetical protein</fullName>
    </submittedName>
</protein>
<reference evidence="14" key="2">
    <citation type="submission" date="2004-02" db="EMBL/GenBank/DDBJ databases">
        <authorList>
            <consortium name="Genoscope"/>
            <consortium name="Whitehead Institute Centre for Genome Research"/>
        </authorList>
    </citation>
    <scope>NUCLEOTIDE SEQUENCE</scope>
</reference>
<feature type="domain" description="C2H2-type" evidence="13">
    <location>
        <begin position="1858"/>
        <end position="1885"/>
    </location>
</feature>
<evidence type="ECO:0000256" key="9">
    <source>
        <dbReference type="ARBA" id="ARBA00023163"/>
    </source>
</evidence>
<feature type="domain" description="C2H2-type" evidence="13">
    <location>
        <begin position="1078"/>
        <end position="1100"/>
    </location>
</feature>
<feature type="domain" description="C2H2-type" evidence="13">
    <location>
        <begin position="659"/>
        <end position="688"/>
    </location>
</feature>
<dbReference type="FunFam" id="3.30.160.60:FF:000006">
    <property type="entry name" value="Zinc finger protein 184 (Kruppel-like)"/>
    <property type="match status" value="1"/>
</dbReference>
<feature type="compositionally biased region" description="Polar residues" evidence="12">
    <location>
        <begin position="266"/>
        <end position="276"/>
    </location>
</feature>
<feature type="region of interest" description="Disordered" evidence="12">
    <location>
        <begin position="254"/>
        <end position="287"/>
    </location>
</feature>
<feature type="compositionally biased region" description="Polar residues" evidence="12">
    <location>
        <begin position="1693"/>
        <end position="1709"/>
    </location>
</feature>
<evidence type="ECO:0000256" key="3">
    <source>
        <dbReference type="ARBA" id="ARBA00022723"/>
    </source>
</evidence>
<feature type="domain" description="C2H2-type" evidence="13">
    <location>
        <begin position="474"/>
        <end position="501"/>
    </location>
</feature>
<comment type="subcellular location">
    <subcellularLocation>
        <location evidence="1">Nucleus</location>
    </subcellularLocation>
</comment>
<feature type="domain" description="C2H2-type" evidence="13">
    <location>
        <begin position="1105"/>
        <end position="1133"/>
    </location>
</feature>
<evidence type="ECO:0000256" key="7">
    <source>
        <dbReference type="ARBA" id="ARBA00023015"/>
    </source>
</evidence>
<feature type="domain" description="C2H2-type" evidence="13">
    <location>
        <begin position="1001"/>
        <end position="1029"/>
    </location>
</feature>
<feature type="non-terminal residue" evidence="14">
    <location>
        <position position="2317"/>
    </location>
</feature>
<feature type="region of interest" description="Disordered" evidence="12">
    <location>
        <begin position="1151"/>
        <end position="1187"/>
    </location>
</feature>
<feature type="domain" description="C2H2-type" evidence="13">
    <location>
        <begin position="926"/>
        <end position="953"/>
    </location>
</feature>
<comment type="caution">
    <text evidence="14">The sequence shown here is derived from an EMBL/GenBank/DDBJ whole genome shotgun (WGS) entry which is preliminary data.</text>
</comment>
<feature type="compositionally biased region" description="Basic and acidic residues" evidence="12">
    <location>
        <begin position="431"/>
        <end position="441"/>
    </location>
</feature>
<feature type="domain" description="C2H2-type" evidence="13">
    <location>
        <begin position="712"/>
        <end position="739"/>
    </location>
</feature>
<evidence type="ECO:0000256" key="11">
    <source>
        <dbReference type="PROSITE-ProRule" id="PRU00042"/>
    </source>
</evidence>
<reference evidence="14" key="1">
    <citation type="journal article" date="2004" name="Nature">
        <title>Genome duplication in the teleost fish Tetraodon nigroviridis reveals the early vertebrate proto-karyotype.</title>
        <authorList>
            <person name="Jaillon O."/>
            <person name="Aury J.-M."/>
            <person name="Brunet F."/>
            <person name="Petit J.-L."/>
            <person name="Stange-Thomann N."/>
            <person name="Mauceli E."/>
            <person name="Bouneau L."/>
            <person name="Fischer C."/>
            <person name="Ozouf-Costaz C."/>
            <person name="Bernot A."/>
            <person name="Nicaud S."/>
            <person name="Jaffe D."/>
            <person name="Fisher S."/>
            <person name="Lutfalla G."/>
            <person name="Dossat C."/>
            <person name="Segurens B."/>
            <person name="Dasilva C."/>
            <person name="Salanoubat M."/>
            <person name="Levy M."/>
            <person name="Boudet N."/>
            <person name="Castellano S."/>
            <person name="Anthouard V."/>
            <person name="Jubin C."/>
            <person name="Castelli V."/>
            <person name="Katinka M."/>
            <person name="Vacherie B."/>
            <person name="Biemont C."/>
            <person name="Skalli Z."/>
            <person name="Cattolico L."/>
            <person name="Poulain J."/>
            <person name="De Berardinis V."/>
            <person name="Cruaud C."/>
            <person name="Duprat S."/>
            <person name="Brottier P."/>
            <person name="Coutanceau J.-P."/>
            <person name="Gouzy J."/>
            <person name="Parra G."/>
            <person name="Lardier G."/>
            <person name="Chapple C."/>
            <person name="McKernan K.J."/>
            <person name="McEwan P."/>
            <person name="Bosak S."/>
            <person name="Kellis M."/>
            <person name="Volff J.-N."/>
            <person name="Guigo R."/>
            <person name="Zody M.C."/>
            <person name="Mesirov J."/>
            <person name="Lindblad-Toh K."/>
            <person name="Birren B."/>
            <person name="Nusbaum C."/>
            <person name="Kahn D."/>
            <person name="Robinson-Rechavi M."/>
            <person name="Laudet V."/>
            <person name="Schachter V."/>
            <person name="Quetier F."/>
            <person name="Saurin W."/>
            <person name="Scarpelli C."/>
            <person name="Wincker P."/>
            <person name="Lander E.S."/>
            <person name="Weissenbach J."/>
            <person name="Roest Crollius H."/>
        </authorList>
    </citation>
    <scope>NUCLEOTIDE SEQUENCE [LARGE SCALE GENOMIC DNA]</scope>
</reference>
<feature type="domain" description="C2H2-type" evidence="13">
    <location>
        <begin position="1253"/>
        <end position="1280"/>
    </location>
</feature>
<dbReference type="PROSITE" id="PS50157">
    <property type="entry name" value="ZINC_FINGER_C2H2_2"/>
    <property type="match status" value="30"/>
</dbReference>
<keyword evidence="8" id="KW-0238">DNA-binding</keyword>
<dbReference type="InterPro" id="IPR013087">
    <property type="entry name" value="Znf_C2H2_type"/>
</dbReference>
<feature type="domain" description="C2H2-type" evidence="13">
    <location>
        <begin position="800"/>
        <end position="823"/>
    </location>
</feature>
<evidence type="ECO:0000259" key="13">
    <source>
        <dbReference type="PROSITE" id="PS50157"/>
    </source>
</evidence>
<evidence type="ECO:0000256" key="10">
    <source>
        <dbReference type="ARBA" id="ARBA00023242"/>
    </source>
</evidence>
<feature type="domain" description="C2H2-type" evidence="13">
    <location>
        <begin position="1382"/>
        <end position="1409"/>
    </location>
</feature>
<feature type="region of interest" description="Disordered" evidence="12">
    <location>
        <begin position="409"/>
        <end position="445"/>
    </location>
</feature>
<dbReference type="Gene3D" id="3.30.160.60">
    <property type="entry name" value="Classic Zinc Finger"/>
    <property type="match status" value="18"/>
</dbReference>
<feature type="compositionally biased region" description="Basic and acidic residues" evidence="12">
    <location>
        <begin position="1176"/>
        <end position="1187"/>
    </location>
</feature>
<feature type="domain" description="C2H2-type" evidence="13">
    <location>
        <begin position="1309"/>
        <end position="1337"/>
    </location>
</feature>
<feature type="domain" description="C2H2-type" evidence="13">
    <location>
        <begin position="389"/>
        <end position="416"/>
    </location>
</feature>
<feature type="domain" description="C2H2-type" evidence="13">
    <location>
        <begin position="361"/>
        <end position="388"/>
    </location>
</feature>
<dbReference type="InterPro" id="IPR036236">
    <property type="entry name" value="Znf_C2H2_sf"/>
</dbReference>
<keyword evidence="10" id="KW-0539">Nucleus</keyword>